<dbReference type="Proteomes" id="UP000192536">
    <property type="component" value="Unassembled WGS sequence"/>
</dbReference>
<comment type="subcellular location">
    <subcellularLocation>
        <location evidence="1">Cell membrane</location>
        <topology evidence="1">Multi-pass membrane protein</topology>
    </subcellularLocation>
</comment>
<feature type="transmembrane region" description="Helical" evidence="6">
    <location>
        <begin position="120"/>
        <end position="138"/>
    </location>
</feature>
<feature type="transmembrane region" description="Helical" evidence="6">
    <location>
        <begin position="158"/>
        <end position="175"/>
    </location>
</feature>
<feature type="transmembrane region" description="Helical" evidence="6">
    <location>
        <begin position="63"/>
        <end position="85"/>
    </location>
</feature>
<dbReference type="STRING" id="1646377.BS640_07065"/>
<keyword evidence="5 6" id="KW-0472">Membrane</keyword>
<feature type="transmembrane region" description="Helical" evidence="6">
    <location>
        <begin position="270"/>
        <end position="287"/>
    </location>
</feature>
<evidence type="ECO:0000256" key="5">
    <source>
        <dbReference type="ARBA" id="ARBA00023136"/>
    </source>
</evidence>
<dbReference type="RefSeq" id="WP_084912261.1">
    <property type="nucleotide sequence ID" value="NZ_CP114062.1"/>
</dbReference>
<gene>
    <name evidence="7" type="ORF">BS640_07065</name>
</gene>
<keyword evidence="3 6" id="KW-0812">Transmembrane</keyword>
<feature type="transmembrane region" description="Helical" evidence="6">
    <location>
        <begin position="97"/>
        <end position="113"/>
    </location>
</feature>
<name>A0A1X0WHQ3_9GAMM</name>
<feature type="transmembrane region" description="Helical" evidence="6">
    <location>
        <begin position="242"/>
        <end position="264"/>
    </location>
</feature>
<evidence type="ECO:0000313" key="8">
    <source>
        <dbReference type="Proteomes" id="UP000192536"/>
    </source>
</evidence>
<evidence type="ECO:0000256" key="6">
    <source>
        <dbReference type="SAM" id="Phobius"/>
    </source>
</evidence>
<keyword evidence="2" id="KW-1003">Cell membrane</keyword>
<evidence type="ECO:0000256" key="2">
    <source>
        <dbReference type="ARBA" id="ARBA00022475"/>
    </source>
</evidence>
<feature type="transmembrane region" description="Helical" evidence="6">
    <location>
        <begin position="215"/>
        <end position="235"/>
    </location>
</feature>
<proteinExistence type="predicted"/>
<feature type="transmembrane region" description="Helical" evidence="6">
    <location>
        <begin position="31"/>
        <end position="51"/>
    </location>
</feature>
<dbReference type="EMBL" id="MRWE01000008">
    <property type="protein sequence ID" value="ORJ26325.1"/>
    <property type="molecule type" value="Genomic_DNA"/>
</dbReference>
<evidence type="ECO:0000313" key="7">
    <source>
        <dbReference type="EMBL" id="ORJ26325.1"/>
    </source>
</evidence>
<dbReference type="SUPFAM" id="SSF103481">
    <property type="entry name" value="Multidrug resistance efflux transporter EmrE"/>
    <property type="match status" value="2"/>
</dbReference>
<evidence type="ECO:0000256" key="3">
    <source>
        <dbReference type="ARBA" id="ARBA00022692"/>
    </source>
</evidence>
<dbReference type="GeneID" id="93565456"/>
<sequence length="305" mass="32359">MSAKKATFIGLMAILFFSTVAGMIRSVSEGLGPVGGAASIYSLASVLLFFTQGFPEVKKFPRLYLYLGSLLFVSYEVCLSLSLGFAHTHAQTIEVGMVNYLWPGLTILMAVLFKQQKASLLIIPGMLLSFTGLCWVLGGEAGLSVASVTASVQNNPLSFGMAFAGAIIWSLYCILTRQKAEGKNGITLFFMLTALTLWGQYALSPASTLHFNVHVMGSLALAAAALGCGYAAWNIGILHGNVTVLATASYFIPLFSSALAAFILSTTLTASFWQGAAMVSIGSLICWRSTQKTKQPVISSSGETI</sequence>
<feature type="transmembrane region" description="Helical" evidence="6">
    <location>
        <begin position="187"/>
        <end position="203"/>
    </location>
</feature>
<dbReference type="NCBIfam" id="NF008676">
    <property type="entry name" value="PRK11689.1"/>
    <property type="match status" value="1"/>
</dbReference>
<protein>
    <submittedName>
        <fullName evidence="7">EamA family transporter</fullName>
    </submittedName>
</protein>
<evidence type="ECO:0000256" key="1">
    <source>
        <dbReference type="ARBA" id="ARBA00004651"/>
    </source>
</evidence>
<keyword evidence="4 6" id="KW-1133">Transmembrane helix</keyword>
<organism evidence="7 8">
    <name type="scientific">Rouxiella badensis</name>
    <dbReference type="NCBI Taxonomy" id="1646377"/>
    <lineage>
        <taxon>Bacteria</taxon>
        <taxon>Pseudomonadati</taxon>
        <taxon>Pseudomonadota</taxon>
        <taxon>Gammaproteobacteria</taxon>
        <taxon>Enterobacterales</taxon>
        <taxon>Yersiniaceae</taxon>
        <taxon>Rouxiella</taxon>
    </lineage>
</organism>
<keyword evidence="8" id="KW-1185">Reference proteome</keyword>
<dbReference type="InterPro" id="IPR037185">
    <property type="entry name" value="EmrE-like"/>
</dbReference>
<dbReference type="AlphaFoldDB" id="A0A1X0WHQ3"/>
<evidence type="ECO:0000256" key="4">
    <source>
        <dbReference type="ARBA" id="ARBA00022989"/>
    </source>
</evidence>
<accession>A0A1X0WHQ3</accession>
<reference evidence="7 8" key="1">
    <citation type="journal article" date="2017" name="Int. J. Syst. Evol. Microbiol.">
        <title>Rouxiella badensis sp. nov. and Rouxiella silvae sp. nov. isolated from peat bog soil in Germany and emendation of the genus description.</title>
        <authorList>
            <person name="Le Fleche-Mateos A."/>
            <person name="Kugler J.H."/>
            <person name="Hansen S.H."/>
            <person name="Syldatk C."/>
            <person name="Hausmann R."/>
            <person name="Lomprez F."/>
            <person name="Vandenbogaert M."/>
            <person name="Manuguerra J.C."/>
            <person name="Grimont P.A."/>
        </authorList>
    </citation>
    <scope>NUCLEOTIDE SEQUENCE [LARGE SCALE GENOMIC DNA]</scope>
    <source>
        <strain evidence="7 8">DSM 100043</strain>
    </source>
</reference>
<comment type="caution">
    <text evidence="7">The sequence shown here is derived from an EMBL/GenBank/DDBJ whole genome shotgun (WGS) entry which is preliminary data.</text>
</comment>